<evidence type="ECO:0000313" key="8">
    <source>
        <dbReference type="EMBL" id="KRO38804.1"/>
    </source>
</evidence>
<dbReference type="Gene3D" id="3.40.30.10">
    <property type="entry name" value="Glutaredoxin"/>
    <property type="match status" value="1"/>
</dbReference>
<dbReference type="PANTHER" id="PTHR45694">
    <property type="entry name" value="GLUTAREDOXIN 2"/>
    <property type="match status" value="1"/>
</dbReference>
<dbReference type="GO" id="GO:0034599">
    <property type="term" value="P:cellular response to oxidative stress"/>
    <property type="evidence" value="ECO:0007669"/>
    <property type="project" value="TreeGrafter"/>
</dbReference>
<dbReference type="NCBIfam" id="TIGR02181">
    <property type="entry name" value="GRX_bact"/>
    <property type="match status" value="1"/>
</dbReference>
<dbReference type="SUPFAM" id="SSF52833">
    <property type="entry name" value="Thioredoxin-like"/>
    <property type="match status" value="1"/>
</dbReference>
<dbReference type="PANTHER" id="PTHR45694:SF18">
    <property type="entry name" value="GLUTAREDOXIN-1-RELATED"/>
    <property type="match status" value="1"/>
</dbReference>
<evidence type="ECO:0000259" key="7">
    <source>
        <dbReference type="Pfam" id="PF00462"/>
    </source>
</evidence>
<reference evidence="9" key="1">
    <citation type="submission" date="2015-10" db="EMBL/GenBank/DDBJ databases">
        <title>Metagenome-Assembled Genomes uncover a global brackish microbiome.</title>
        <authorList>
            <person name="Hugerth L.W."/>
            <person name="Larsson J."/>
            <person name="Alneberg J."/>
            <person name="Lindh M.V."/>
            <person name="Legrand C."/>
            <person name="Pinhassi J."/>
            <person name="Andersson A."/>
        </authorList>
    </citation>
    <scope>NUCLEOTIDE SEQUENCE [LARGE SCALE GENOMIC DNA]</scope>
</reference>
<comment type="similarity">
    <text evidence="1 6">Belongs to the glutaredoxin family.</text>
</comment>
<keyword evidence="4" id="KW-1015">Disulfide bond</keyword>
<dbReference type="InterPro" id="IPR014025">
    <property type="entry name" value="Glutaredoxin_subgr"/>
</dbReference>
<comment type="caution">
    <text evidence="8">The sequence shown here is derived from an EMBL/GenBank/DDBJ whole genome shotgun (WGS) entry which is preliminary data.</text>
</comment>
<evidence type="ECO:0000256" key="5">
    <source>
        <dbReference type="ARBA" id="ARBA00023284"/>
    </source>
</evidence>
<keyword evidence="5 6" id="KW-0676">Redox-active center</keyword>
<sequence length="83" mass="9423">MKVVTIYTTQTCPYCYKAKGLFKELGIEFEEISVDFNPSLRAEMADKAGKTSVPQIWFDEEHVGGCDDLFALHYASNLMDHLN</sequence>
<accession>A0A0R2PLC1</accession>
<dbReference type="Pfam" id="PF00462">
    <property type="entry name" value="Glutaredoxin"/>
    <property type="match status" value="1"/>
</dbReference>
<dbReference type="PROSITE" id="PS00195">
    <property type="entry name" value="GLUTAREDOXIN_1"/>
    <property type="match status" value="1"/>
</dbReference>
<comment type="function">
    <text evidence="6">Has a glutathione-disulfide oxidoreductase activity in the presence of NADPH and glutathione reductase. Reduces low molecular weight disulfides and proteins.</text>
</comment>
<keyword evidence="2 6" id="KW-0813">Transport</keyword>
<evidence type="ECO:0000256" key="1">
    <source>
        <dbReference type="ARBA" id="ARBA00007787"/>
    </source>
</evidence>
<dbReference type="InterPro" id="IPR002109">
    <property type="entry name" value="Glutaredoxin"/>
</dbReference>
<organism evidence="8 9">
    <name type="scientific">SAR86 cluster bacterium BACL1 MAG-120920-bin57</name>
    <dbReference type="NCBI Taxonomy" id="1655571"/>
    <lineage>
        <taxon>Bacteria</taxon>
        <taxon>Pseudomonadati</taxon>
        <taxon>Pseudomonadota</taxon>
        <taxon>Gammaproteobacteria</taxon>
        <taxon>SAR86 cluster</taxon>
    </lineage>
</organism>
<evidence type="ECO:0000256" key="4">
    <source>
        <dbReference type="ARBA" id="ARBA00023157"/>
    </source>
</evidence>
<dbReference type="GO" id="GO:0005737">
    <property type="term" value="C:cytoplasm"/>
    <property type="evidence" value="ECO:0007669"/>
    <property type="project" value="TreeGrafter"/>
</dbReference>
<feature type="domain" description="Glutaredoxin" evidence="7">
    <location>
        <begin position="4"/>
        <end position="63"/>
    </location>
</feature>
<dbReference type="InterPro" id="IPR036249">
    <property type="entry name" value="Thioredoxin-like_sf"/>
</dbReference>
<dbReference type="InterPro" id="IPR011767">
    <property type="entry name" value="GLR_AS"/>
</dbReference>
<gene>
    <name evidence="8" type="ORF">ABR63_05560</name>
</gene>
<protein>
    <recommendedName>
        <fullName evidence="6">Glutaredoxin</fullName>
    </recommendedName>
</protein>
<dbReference type="Proteomes" id="UP000050874">
    <property type="component" value="Unassembled WGS sequence"/>
</dbReference>
<evidence type="ECO:0000313" key="9">
    <source>
        <dbReference type="Proteomes" id="UP000050874"/>
    </source>
</evidence>
<evidence type="ECO:0000256" key="2">
    <source>
        <dbReference type="ARBA" id="ARBA00022448"/>
    </source>
</evidence>
<keyword evidence="3 6" id="KW-0249">Electron transport</keyword>
<dbReference type="EMBL" id="LIAV01000286">
    <property type="protein sequence ID" value="KRO38804.1"/>
    <property type="molecule type" value="Genomic_DNA"/>
</dbReference>
<dbReference type="CDD" id="cd03418">
    <property type="entry name" value="GRX_GRXb_1_3_like"/>
    <property type="match status" value="1"/>
</dbReference>
<evidence type="ECO:0000256" key="6">
    <source>
        <dbReference type="RuleBase" id="RU364065"/>
    </source>
</evidence>
<dbReference type="GO" id="GO:0045454">
    <property type="term" value="P:cell redox homeostasis"/>
    <property type="evidence" value="ECO:0007669"/>
    <property type="project" value="InterPro"/>
</dbReference>
<dbReference type="PROSITE" id="PS51354">
    <property type="entry name" value="GLUTAREDOXIN_2"/>
    <property type="match status" value="1"/>
</dbReference>
<proteinExistence type="inferred from homology"/>
<dbReference type="GO" id="GO:0015038">
    <property type="term" value="F:glutathione disulfide oxidoreductase activity"/>
    <property type="evidence" value="ECO:0007669"/>
    <property type="project" value="UniProtKB-UniRule"/>
</dbReference>
<name>A0A0R2PLC1_9GAMM</name>
<dbReference type="InterPro" id="IPR011900">
    <property type="entry name" value="GRX_bact"/>
</dbReference>
<dbReference type="PRINTS" id="PR00160">
    <property type="entry name" value="GLUTAREDOXIN"/>
</dbReference>
<evidence type="ECO:0000256" key="3">
    <source>
        <dbReference type="ARBA" id="ARBA00022982"/>
    </source>
</evidence>
<keyword evidence="6" id="KW-0963">Cytoplasm</keyword>
<dbReference type="AlphaFoldDB" id="A0A0R2PLC1"/>